<dbReference type="Proteomes" id="UP000002008">
    <property type="component" value="Chromosome"/>
</dbReference>
<dbReference type="EMBL" id="CP000909">
    <property type="protein sequence ID" value="ABY35979.1"/>
    <property type="molecule type" value="Genomic_DNA"/>
</dbReference>
<feature type="coiled-coil region" evidence="1">
    <location>
        <begin position="128"/>
        <end position="162"/>
    </location>
</feature>
<feature type="transmembrane region" description="Helical" evidence="3">
    <location>
        <begin position="91"/>
        <end position="110"/>
    </location>
</feature>
<dbReference type="KEGG" id="cau:Caur_2777"/>
<feature type="signal peptide" evidence="4">
    <location>
        <begin position="1"/>
        <end position="27"/>
    </location>
</feature>
<evidence type="ECO:0000256" key="4">
    <source>
        <dbReference type="SAM" id="SignalP"/>
    </source>
</evidence>
<evidence type="ECO:0000313" key="6">
    <source>
        <dbReference type="Proteomes" id="UP000002008"/>
    </source>
</evidence>
<gene>
    <name evidence="5" type="ordered locus">Caur_2777</name>
</gene>
<dbReference type="HOGENOM" id="CLU_1567921_0_0_0"/>
<dbReference type="PATRIC" id="fig|324602.8.peg.3127"/>
<keyword evidence="3" id="KW-0472">Membrane</keyword>
<feature type="compositionally biased region" description="Low complexity" evidence="2">
    <location>
        <begin position="46"/>
        <end position="55"/>
    </location>
</feature>
<reference evidence="6" key="1">
    <citation type="journal article" date="2011" name="BMC Genomics">
        <title>Complete genome sequence of the filamentous anoxygenic phototrophic bacterium Chloroflexus aurantiacus.</title>
        <authorList>
            <person name="Tang K.H."/>
            <person name="Barry K."/>
            <person name="Chertkov O."/>
            <person name="Dalin E."/>
            <person name="Han C.S."/>
            <person name="Hauser L.J."/>
            <person name="Honchak B.M."/>
            <person name="Karbach L.E."/>
            <person name="Land M.L."/>
            <person name="Lapidus A."/>
            <person name="Larimer F.W."/>
            <person name="Mikhailova N."/>
            <person name="Pitluck S."/>
            <person name="Pierson B.K."/>
            <person name="Blankenship R.E."/>
        </authorList>
    </citation>
    <scope>NUCLEOTIDE SEQUENCE [LARGE SCALE GENOMIC DNA]</scope>
    <source>
        <strain evidence="6">ATCC 29366 / DSM 635 / J-10-fl</strain>
    </source>
</reference>
<name>A9WKA1_CHLAA</name>
<dbReference type="InParanoid" id="A9WKA1"/>
<feature type="chain" id="PRO_5002745910" evidence="4">
    <location>
        <begin position="28"/>
        <end position="170"/>
    </location>
</feature>
<evidence type="ECO:0000313" key="5">
    <source>
        <dbReference type="EMBL" id="ABY35979.1"/>
    </source>
</evidence>
<protein>
    <submittedName>
        <fullName evidence="5">Uncharacterized protein</fullName>
    </submittedName>
</protein>
<keyword evidence="3" id="KW-1133">Transmembrane helix</keyword>
<sequence>MLKRTIALLLITGAAVIALVALHTVTAQTPLPPTPSAATPVPTPAVTPTATLPTSEPTPTLQEVLICIIGFFSGECSIEKLWSLITQYPPLQVVGLFIIAALIFGAVTIVKRLYESLLRWIYHIIGGLKSDAGEEARLEREKERQRQRLEQWERQKHASSARERYLFRLE</sequence>
<proteinExistence type="predicted"/>
<evidence type="ECO:0000256" key="2">
    <source>
        <dbReference type="SAM" id="MobiDB-lite"/>
    </source>
</evidence>
<keyword evidence="6" id="KW-1185">Reference proteome</keyword>
<keyword evidence="3" id="KW-0812">Transmembrane</keyword>
<accession>A9WKA1</accession>
<feature type="compositionally biased region" description="Pro residues" evidence="2">
    <location>
        <begin position="33"/>
        <end position="45"/>
    </location>
</feature>
<dbReference type="RefSeq" id="WP_012258632.1">
    <property type="nucleotide sequence ID" value="NC_010175.1"/>
</dbReference>
<dbReference type="AlphaFoldDB" id="A9WKA1"/>
<dbReference type="EnsemblBacteria" id="ABY35979">
    <property type="protein sequence ID" value="ABY35979"/>
    <property type="gene ID" value="Caur_2777"/>
</dbReference>
<keyword evidence="4" id="KW-0732">Signal</keyword>
<keyword evidence="1" id="KW-0175">Coiled coil</keyword>
<evidence type="ECO:0000256" key="1">
    <source>
        <dbReference type="SAM" id="Coils"/>
    </source>
</evidence>
<feature type="region of interest" description="Disordered" evidence="2">
    <location>
        <begin position="33"/>
        <end position="56"/>
    </location>
</feature>
<organism evidence="5 6">
    <name type="scientific">Chloroflexus aurantiacus (strain ATCC 29366 / DSM 635 / J-10-fl)</name>
    <dbReference type="NCBI Taxonomy" id="324602"/>
    <lineage>
        <taxon>Bacteria</taxon>
        <taxon>Bacillati</taxon>
        <taxon>Chloroflexota</taxon>
        <taxon>Chloroflexia</taxon>
        <taxon>Chloroflexales</taxon>
        <taxon>Chloroflexineae</taxon>
        <taxon>Chloroflexaceae</taxon>
        <taxon>Chloroflexus</taxon>
    </lineage>
</organism>
<evidence type="ECO:0000256" key="3">
    <source>
        <dbReference type="SAM" id="Phobius"/>
    </source>
</evidence>